<dbReference type="EMBL" id="BGPR01000005">
    <property type="protein sequence ID" value="GBL74558.1"/>
    <property type="molecule type" value="Genomic_DNA"/>
</dbReference>
<name>A0A4Y2A447_ARAVE</name>
<comment type="caution">
    <text evidence="2">The sequence shown here is derived from an EMBL/GenBank/DDBJ whole genome shotgun (WGS) entry which is preliminary data.</text>
</comment>
<reference evidence="2 3" key="1">
    <citation type="journal article" date="2019" name="Sci. Rep.">
        <title>Orb-weaving spider Araneus ventricosus genome elucidates the spidroin gene catalogue.</title>
        <authorList>
            <person name="Kono N."/>
            <person name="Nakamura H."/>
            <person name="Ohtoshi R."/>
            <person name="Moran D.A.P."/>
            <person name="Shinohara A."/>
            <person name="Yoshida Y."/>
            <person name="Fujiwara M."/>
            <person name="Mori M."/>
            <person name="Tomita M."/>
            <person name="Arakawa K."/>
        </authorList>
    </citation>
    <scope>NUCLEOTIDE SEQUENCE [LARGE SCALE GENOMIC DNA]</scope>
</reference>
<protein>
    <submittedName>
        <fullName evidence="2">Uncharacterized protein</fullName>
    </submittedName>
</protein>
<feature type="region of interest" description="Disordered" evidence="1">
    <location>
        <begin position="60"/>
        <end position="83"/>
    </location>
</feature>
<evidence type="ECO:0000313" key="2">
    <source>
        <dbReference type="EMBL" id="GBL74558.1"/>
    </source>
</evidence>
<dbReference type="Proteomes" id="UP000499080">
    <property type="component" value="Unassembled WGS sequence"/>
</dbReference>
<dbReference type="AlphaFoldDB" id="A0A4Y2A447"/>
<keyword evidence="3" id="KW-1185">Reference proteome</keyword>
<sequence length="99" mass="10837">MFLRSLFGRGGLVVRSRPQGKRLPGSKPDFTENTPCMGLLQAKSYVVANRPPACVVRKFGEEVPAQMSSSSDQGSKSRRPSENSLLVASKWDVNVTKLN</sequence>
<evidence type="ECO:0000256" key="1">
    <source>
        <dbReference type="SAM" id="MobiDB-lite"/>
    </source>
</evidence>
<gene>
    <name evidence="2" type="ORF">AVEN_235476_1</name>
</gene>
<proteinExistence type="predicted"/>
<accession>A0A4Y2A447</accession>
<evidence type="ECO:0000313" key="3">
    <source>
        <dbReference type="Proteomes" id="UP000499080"/>
    </source>
</evidence>
<organism evidence="2 3">
    <name type="scientific">Araneus ventricosus</name>
    <name type="common">Orbweaver spider</name>
    <name type="synonym">Epeira ventricosa</name>
    <dbReference type="NCBI Taxonomy" id="182803"/>
    <lineage>
        <taxon>Eukaryota</taxon>
        <taxon>Metazoa</taxon>
        <taxon>Ecdysozoa</taxon>
        <taxon>Arthropoda</taxon>
        <taxon>Chelicerata</taxon>
        <taxon>Arachnida</taxon>
        <taxon>Araneae</taxon>
        <taxon>Araneomorphae</taxon>
        <taxon>Entelegynae</taxon>
        <taxon>Araneoidea</taxon>
        <taxon>Araneidae</taxon>
        <taxon>Araneus</taxon>
    </lineage>
</organism>